<protein>
    <submittedName>
        <fullName evidence="10">Amino acid adenylation domain-containing protein</fullName>
    </submittedName>
</protein>
<dbReference type="FunFam" id="3.40.50.980:FF:000001">
    <property type="entry name" value="Non-ribosomal peptide synthetase"/>
    <property type="match status" value="1"/>
</dbReference>
<evidence type="ECO:0000256" key="5">
    <source>
        <dbReference type="ARBA" id="ARBA00022598"/>
    </source>
</evidence>
<evidence type="ECO:0000256" key="8">
    <source>
        <dbReference type="ARBA" id="ARBA00023268"/>
    </source>
</evidence>
<organism evidence="10 11">
    <name type="scientific">Paenibacillus silvestris</name>
    <dbReference type="NCBI Taxonomy" id="2606219"/>
    <lineage>
        <taxon>Bacteria</taxon>
        <taxon>Bacillati</taxon>
        <taxon>Bacillota</taxon>
        <taxon>Bacilli</taxon>
        <taxon>Bacillales</taxon>
        <taxon>Paenibacillaceae</taxon>
        <taxon>Paenibacillus</taxon>
    </lineage>
</organism>
<dbReference type="InterPro" id="IPR009081">
    <property type="entry name" value="PP-bd_ACP"/>
</dbReference>
<dbReference type="InterPro" id="IPR020845">
    <property type="entry name" value="AMP-binding_CS"/>
</dbReference>
<dbReference type="Gene3D" id="3.30.300.30">
    <property type="match status" value="2"/>
</dbReference>
<dbReference type="InterPro" id="IPR023213">
    <property type="entry name" value="CAT-like_dom_sf"/>
</dbReference>
<dbReference type="Gene3D" id="3.30.559.10">
    <property type="entry name" value="Chloramphenicol acetyltransferase-like domain"/>
    <property type="match status" value="2"/>
</dbReference>
<evidence type="ECO:0000313" key="10">
    <source>
        <dbReference type="EMBL" id="MZQ80577.1"/>
    </source>
</evidence>
<dbReference type="RefSeq" id="WP_161404585.1">
    <property type="nucleotide sequence ID" value="NZ_WTUZ01000001.1"/>
</dbReference>
<dbReference type="InterPro" id="IPR045851">
    <property type="entry name" value="AMP-bd_C_sf"/>
</dbReference>
<evidence type="ECO:0000256" key="1">
    <source>
        <dbReference type="ARBA" id="ARBA00001957"/>
    </source>
</evidence>
<dbReference type="PROSITE" id="PS50075">
    <property type="entry name" value="CARRIER"/>
    <property type="match status" value="2"/>
</dbReference>
<gene>
    <name evidence="10" type="ORF">GQF01_00185</name>
</gene>
<keyword evidence="7" id="KW-0045">Antibiotic biosynthesis</keyword>
<dbReference type="NCBIfam" id="TIGR01720">
    <property type="entry name" value="NRPS-para261"/>
    <property type="match status" value="1"/>
</dbReference>
<dbReference type="Pfam" id="PF00501">
    <property type="entry name" value="AMP-binding"/>
    <property type="match status" value="2"/>
</dbReference>
<dbReference type="SMART" id="SM00823">
    <property type="entry name" value="PKS_PP"/>
    <property type="match status" value="2"/>
</dbReference>
<dbReference type="CDD" id="cd19534">
    <property type="entry name" value="E_NRPS"/>
    <property type="match status" value="1"/>
</dbReference>
<dbReference type="InterPro" id="IPR010071">
    <property type="entry name" value="AA_adenyl_dom"/>
</dbReference>
<dbReference type="SUPFAM" id="SSF56801">
    <property type="entry name" value="Acetyl-CoA synthetase-like"/>
    <property type="match status" value="2"/>
</dbReference>
<dbReference type="EMBL" id="WTUZ01000001">
    <property type="protein sequence ID" value="MZQ80577.1"/>
    <property type="molecule type" value="Genomic_DNA"/>
</dbReference>
<dbReference type="InterPro" id="IPR010060">
    <property type="entry name" value="NRPS_synth"/>
</dbReference>
<dbReference type="CDD" id="cd05930">
    <property type="entry name" value="A_NRPS"/>
    <property type="match status" value="1"/>
</dbReference>
<keyword evidence="8" id="KW-0511">Multifunctional enzyme</keyword>
<keyword evidence="5" id="KW-0436">Ligase</keyword>
<dbReference type="PROSITE" id="PS00455">
    <property type="entry name" value="AMP_BINDING"/>
    <property type="match status" value="1"/>
</dbReference>
<keyword evidence="6" id="KW-0677">Repeat</keyword>
<dbReference type="GO" id="GO:0016874">
    <property type="term" value="F:ligase activity"/>
    <property type="evidence" value="ECO:0007669"/>
    <property type="project" value="UniProtKB-KW"/>
</dbReference>
<dbReference type="Gene3D" id="3.40.50.980">
    <property type="match status" value="2"/>
</dbReference>
<evidence type="ECO:0000256" key="4">
    <source>
        <dbReference type="ARBA" id="ARBA00022553"/>
    </source>
</evidence>
<dbReference type="CDD" id="cd19531">
    <property type="entry name" value="LCL_NRPS-like"/>
    <property type="match status" value="1"/>
</dbReference>
<dbReference type="Gene3D" id="1.10.1200.10">
    <property type="entry name" value="ACP-like"/>
    <property type="match status" value="2"/>
</dbReference>
<dbReference type="InterPro" id="IPR000873">
    <property type="entry name" value="AMP-dep_synth/lig_dom"/>
</dbReference>
<dbReference type="Gene3D" id="2.30.38.10">
    <property type="entry name" value="Luciferase, Domain 3"/>
    <property type="match status" value="1"/>
</dbReference>
<dbReference type="InterPro" id="IPR036736">
    <property type="entry name" value="ACP-like_sf"/>
</dbReference>
<dbReference type="SUPFAM" id="SSF47336">
    <property type="entry name" value="ACP-like"/>
    <property type="match status" value="2"/>
</dbReference>
<dbReference type="GO" id="GO:0044550">
    <property type="term" value="P:secondary metabolite biosynthetic process"/>
    <property type="evidence" value="ECO:0007669"/>
    <property type="project" value="UniProtKB-ARBA"/>
</dbReference>
<dbReference type="GO" id="GO:0031177">
    <property type="term" value="F:phosphopantetheine binding"/>
    <property type="evidence" value="ECO:0007669"/>
    <property type="project" value="InterPro"/>
</dbReference>
<dbReference type="InterPro" id="IPR001242">
    <property type="entry name" value="Condensation_dom"/>
</dbReference>
<dbReference type="FunFam" id="3.40.50.12780:FF:000012">
    <property type="entry name" value="Non-ribosomal peptide synthetase"/>
    <property type="match status" value="1"/>
</dbReference>
<dbReference type="GO" id="GO:0008610">
    <property type="term" value="P:lipid biosynthetic process"/>
    <property type="evidence" value="ECO:0007669"/>
    <property type="project" value="UniProtKB-ARBA"/>
</dbReference>
<dbReference type="InterPro" id="IPR042099">
    <property type="entry name" value="ANL_N_sf"/>
</dbReference>
<evidence type="ECO:0000259" key="9">
    <source>
        <dbReference type="PROSITE" id="PS50075"/>
    </source>
</evidence>
<dbReference type="PANTHER" id="PTHR45527:SF1">
    <property type="entry name" value="FATTY ACID SYNTHASE"/>
    <property type="match status" value="1"/>
</dbReference>
<keyword evidence="11" id="KW-1185">Reference proteome</keyword>
<dbReference type="PANTHER" id="PTHR45527">
    <property type="entry name" value="NONRIBOSOMAL PEPTIDE SYNTHETASE"/>
    <property type="match status" value="1"/>
</dbReference>
<comment type="similarity">
    <text evidence="2">Belongs to the ATP-dependent AMP-binding enzyme family.</text>
</comment>
<proteinExistence type="inferred from homology"/>
<dbReference type="GO" id="GO:0043041">
    <property type="term" value="P:amino acid activation for nonribosomal peptide biosynthetic process"/>
    <property type="evidence" value="ECO:0007669"/>
    <property type="project" value="TreeGrafter"/>
</dbReference>
<reference evidence="10 11" key="1">
    <citation type="submission" date="2019-12" db="EMBL/GenBank/DDBJ databases">
        <title>Paenibacillus sp. nov. sp. isolated from soil.</title>
        <authorList>
            <person name="Kim J."/>
            <person name="Jeong S.E."/>
            <person name="Jung H.S."/>
            <person name="Jeon C.O."/>
        </authorList>
    </citation>
    <scope>NUCLEOTIDE SEQUENCE [LARGE SCALE GENOMIC DNA]</scope>
    <source>
        <strain evidence="10 11">5J-6</strain>
    </source>
</reference>
<accession>A0A6L8URL8</accession>
<evidence type="ECO:0000256" key="7">
    <source>
        <dbReference type="ARBA" id="ARBA00023194"/>
    </source>
</evidence>
<dbReference type="Pfam" id="PF00550">
    <property type="entry name" value="PP-binding"/>
    <property type="match status" value="2"/>
</dbReference>
<evidence type="ECO:0000256" key="6">
    <source>
        <dbReference type="ARBA" id="ARBA00022737"/>
    </source>
</evidence>
<dbReference type="FunFam" id="1.10.1200.10:FF:000005">
    <property type="entry name" value="Nonribosomal peptide synthetase 1"/>
    <property type="match status" value="2"/>
</dbReference>
<dbReference type="GO" id="GO:0005737">
    <property type="term" value="C:cytoplasm"/>
    <property type="evidence" value="ECO:0007669"/>
    <property type="project" value="TreeGrafter"/>
</dbReference>
<dbReference type="Pfam" id="PF13193">
    <property type="entry name" value="AMP-binding_C"/>
    <property type="match status" value="1"/>
</dbReference>
<comment type="caution">
    <text evidence="10">The sequence shown here is derived from an EMBL/GenBank/DDBJ whole genome shotgun (WGS) entry which is preliminary data.</text>
</comment>
<comment type="cofactor">
    <cofactor evidence="1">
        <name>pantetheine 4'-phosphate</name>
        <dbReference type="ChEBI" id="CHEBI:47942"/>
    </cofactor>
</comment>
<keyword evidence="3" id="KW-0596">Phosphopantetheine</keyword>
<feature type="domain" description="Carrier" evidence="9">
    <location>
        <begin position="579"/>
        <end position="654"/>
    </location>
</feature>
<dbReference type="Gene3D" id="3.30.559.30">
    <property type="entry name" value="Nonribosomal peptide synthetase, condensation domain"/>
    <property type="match status" value="2"/>
</dbReference>
<dbReference type="NCBIfam" id="TIGR01733">
    <property type="entry name" value="AA-adenyl-dom"/>
    <property type="match status" value="1"/>
</dbReference>
<dbReference type="Gene3D" id="3.40.50.12780">
    <property type="entry name" value="N-terminal domain of ligase-like"/>
    <property type="match status" value="1"/>
</dbReference>
<feature type="domain" description="Carrier" evidence="9">
    <location>
        <begin position="1633"/>
        <end position="1707"/>
    </location>
</feature>
<dbReference type="InterPro" id="IPR025110">
    <property type="entry name" value="AMP-bd_C"/>
</dbReference>
<evidence type="ECO:0000256" key="2">
    <source>
        <dbReference type="ARBA" id="ARBA00006432"/>
    </source>
</evidence>
<dbReference type="InterPro" id="IPR020806">
    <property type="entry name" value="PKS_PP-bd"/>
</dbReference>
<name>A0A6L8URL8_9BACL</name>
<dbReference type="Pfam" id="PF00668">
    <property type="entry name" value="Condensation"/>
    <property type="match status" value="2"/>
</dbReference>
<dbReference type="Proteomes" id="UP000481087">
    <property type="component" value="Unassembled WGS sequence"/>
</dbReference>
<dbReference type="SUPFAM" id="SSF52777">
    <property type="entry name" value="CoA-dependent acyltransferases"/>
    <property type="match status" value="4"/>
</dbReference>
<keyword evidence="4" id="KW-0597">Phosphoprotein</keyword>
<evidence type="ECO:0000313" key="11">
    <source>
        <dbReference type="Proteomes" id="UP000481087"/>
    </source>
</evidence>
<dbReference type="FunFam" id="3.30.300.30:FF:000010">
    <property type="entry name" value="Enterobactin synthetase component F"/>
    <property type="match status" value="1"/>
</dbReference>
<evidence type="ECO:0000256" key="3">
    <source>
        <dbReference type="ARBA" id="ARBA00022450"/>
    </source>
</evidence>
<dbReference type="GO" id="GO:0017000">
    <property type="term" value="P:antibiotic biosynthetic process"/>
    <property type="evidence" value="ECO:0007669"/>
    <property type="project" value="UniProtKB-KW"/>
</dbReference>
<sequence>MTKFVSLVDVIQRKATMEEKGITYIHSETEEQYVSYRNIYNNALRLLSHLQDRGVKPGSEIIFQLDHNNYFIEAFWACMLGGFIPVPLSVGTNSEQKKKLFTIWPLLSNPYLLTEARVYRLLHKFADSNQLEERMAEIERKVLHIEYMQDGDLQGRIHEAAADEIAMIQFSSGSTGTPKGVVLTHENLLVNIEGIISSDRNRWAEDKFLSWMPLTHDLGLIGFHLAPIILHADQCLMSTALFIRDPIIWLKKSMQHQATVLSSPNFGLIYVLDFFKPEFAANLELGHIKKILNGAEPISPDVCARFMNTLGAYNLKSSVMLPAYGLAEASVGVTLPVSDTQLHVLHLNRSSLSIGETVQFMNEREGGSVSFIDLGPPIKGTDVGVFDHSGSRLEEYHLGHVHIRGKNVTKGYYNNPEQTQKALRADGWLDTGDLGFLHKGRLVVTGRAKDIIFVNGQNLYPHDIERIAEEVDHVGLGRAAATGVYNQVRNKEEIVLFIRYRGELEAFARIANKVRAHVSLQLGVEIPYVIPILYLPKTTSGKIQRYLLNEQFQAGEYQHIVDQFDELLKVQHREKTLLEPKNDIEEALHSLWVDVLELDQISMDDHFFELGGQSLKASMLVSRINKQFHVDIPLYEIFETPTIREMAATIQMAETSVHKPIQAAAAEAYYPLTSAQKRMYILHQFEDIGFTYHVSFAALVEGHLDVQAFEAAWEALVENESIFRTSFHTLEQDVVQKVHSDVSLQIEYGFADDRDPQVIMREFIRPFDLSLARLWRIGLFKLSQNKHMWMIDTHHIVTDRTSLLTVLHQFASQYNSGNSAIPSLQYKDYAVWQKQSLESGLMDKQREFWLETLSGELPVLELSSDYPRSSVQSFEGDQLIFELGAELTGQLRELAVSTGTTIYMILFAAYQVLLHKYTGQKDIIIGVPASGRRHADLQDMLGMFVHTLPIRCYPEGERTFRDFLQEVKHQLLTALDHQDYPLELLLKDLHIQRDTGRNPLFDMVFVMQNMTEPDYKLDQLTVTPIQIVSETAKFDITLEALEEDDHIYFSMEYATRLYDRATIERMAGHYVQLIQSVMHEPDQLLNQIVVLQDRERQLLIEEFNDTTAEYPQNKTIHQLFEEQAERSPEAVALLFEDTEITYAELNRRADKLAYRLRLEGMGKGDFVGVLMERSPHMVVATLGILKAGAAYVPLDSALPQARLVRVLSAVQMRGLVTVTTQSDLAWQLVQASALETVITLDAQQDEGIEPERSVVDEWTVQPDDVAYTIFTSGSTGTPKGVVVTHRPVINLIHWLNESYAISPADRILFITSLSFDLSVYDMFGMLAAGGSIRIVGDKDVRDPQRLLQMMHEEPITIWDSAPAALAQLEPFFAQRGSIPGESNLRLVLLSGDWIPLTLPVRLQRTFPGVQVIGMGGATEATIWSNYYEIGEIDPAWTSIPYGRPIHNARYYILDAQLEPAPIGVPGDLYIGGECLAEGYIGDEELTVRKFTVDPFSSRSGARMYHTGDRARWKSDGQMEFLGRIDHQVKIRGYRIELGEIQAALLKHPEIQAAVAVVRESEAGEKTICAYVIAERELAVAELREFLASELPGYMIPSYFMRLESLPVTANGKLDAKALPAPPSEVNTGAAYEEPRNETEAKLAQIWQDVLRMERVSIHDPFFHLGGDSIKAIQVIYRLSNEGMKLEIRDFFQYPTIAQLSLHVKAEAVAAEQGTIEGEVALTAIQMWFFEQYGREAHFNQALMLHSHERLEEAALRRTFERLIQHHDALRLVFSVSGQIHRGADEPSMELHRFDFRGMSPANERIEAEASQLQSGMNLAEGPLVRLGLFHTDQGDHLLIVIHHLLIDGVSWRILLEDFASVYRQALSGEELRLGAKTHPYRDWSIGLHRYAQSAELLKEKAYWRQLESRPVEALPKDVQLVEQSGRPSETVRINWSAEMTEKLVKETGKAYNTDMDVTLLTALALAIEAWTGSKEVLVQLEGHGREAIMPELNVSRTVGWFTSMYPVRLEMHGSDNLGYQIKSVKESLRQVPNKGTGYGLLKYLTPPELKEDLNFTLQPQISFNYLGQFELDEEAENNGWEVSELSAGSTVNPDAPMPFAININAVIQEGKLVVLADYDQKQFRAASMEQLFQSFQHYVNQIMEHCLQQTGTAVTPSDLIYKEFDLEEFDQFVNELALDLSS</sequence>